<evidence type="ECO:0000313" key="3">
    <source>
        <dbReference type="Proteomes" id="UP000324222"/>
    </source>
</evidence>
<gene>
    <name evidence="2" type="ORF">E2C01_018580</name>
</gene>
<proteinExistence type="predicted"/>
<comment type="caution">
    <text evidence="2">The sequence shown here is derived from an EMBL/GenBank/DDBJ whole genome shotgun (WGS) entry which is preliminary data.</text>
</comment>
<sequence length="124" mass="13989">MRLSMILVWVALAWMAICGVSAEPEKEPQLDALADPDPGRERRQLCECCNRILAILRLALSSLNGFMPPCWGYEFHCVPLPIVPKTPPPGLLHGGEAKCQQHLAHCRPQEKRRLSAHRRHSKHV</sequence>
<accession>A0A5B7DW05</accession>
<feature type="chain" id="PRO_5022772557" evidence="1">
    <location>
        <begin position="23"/>
        <end position="124"/>
    </location>
</feature>
<evidence type="ECO:0000313" key="2">
    <source>
        <dbReference type="EMBL" id="MPC25465.1"/>
    </source>
</evidence>
<dbReference type="EMBL" id="VSRR010001467">
    <property type="protein sequence ID" value="MPC25465.1"/>
    <property type="molecule type" value="Genomic_DNA"/>
</dbReference>
<evidence type="ECO:0000256" key="1">
    <source>
        <dbReference type="SAM" id="SignalP"/>
    </source>
</evidence>
<feature type="signal peptide" evidence="1">
    <location>
        <begin position="1"/>
        <end position="22"/>
    </location>
</feature>
<organism evidence="2 3">
    <name type="scientific">Portunus trituberculatus</name>
    <name type="common">Swimming crab</name>
    <name type="synonym">Neptunus trituberculatus</name>
    <dbReference type="NCBI Taxonomy" id="210409"/>
    <lineage>
        <taxon>Eukaryota</taxon>
        <taxon>Metazoa</taxon>
        <taxon>Ecdysozoa</taxon>
        <taxon>Arthropoda</taxon>
        <taxon>Crustacea</taxon>
        <taxon>Multicrustacea</taxon>
        <taxon>Malacostraca</taxon>
        <taxon>Eumalacostraca</taxon>
        <taxon>Eucarida</taxon>
        <taxon>Decapoda</taxon>
        <taxon>Pleocyemata</taxon>
        <taxon>Brachyura</taxon>
        <taxon>Eubrachyura</taxon>
        <taxon>Portunoidea</taxon>
        <taxon>Portunidae</taxon>
        <taxon>Portuninae</taxon>
        <taxon>Portunus</taxon>
    </lineage>
</organism>
<name>A0A5B7DW05_PORTR</name>
<protein>
    <submittedName>
        <fullName evidence="2">Uncharacterized protein</fullName>
    </submittedName>
</protein>
<keyword evidence="3" id="KW-1185">Reference proteome</keyword>
<dbReference type="OrthoDB" id="6348928at2759"/>
<reference evidence="2 3" key="1">
    <citation type="submission" date="2019-05" db="EMBL/GenBank/DDBJ databases">
        <title>Another draft genome of Portunus trituberculatus and its Hox gene families provides insights of decapod evolution.</title>
        <authorList>
            <person name="Jeong J.-H."/>
            <person name="Song I."/>
            <person name="Kim S."/>
            <person name="Choi T."/>
            <person name="Kim D."/>
            <person name="Ryu S."/>
            <person name="Kim W."/>
        </authorList>
    </citation>
    <scope>NUCLEOTIDE SEQUENCE [LARGE SCALE GENOMIC DNA]</scope>
    <source>
        <tissue evidence="2">Muscle</tissue>
    </source>
</reference>
<dbReference type="Proteomes" id="UP000324222">
    <property type="component" value="Unassembled WGS sequence"/>
</dbReference>
<dbReference type="AlphaFoldDB" id="A0A5B7DW05"/>
<keyword evidence="1" id="KW-0732">Signal</keyword>